<evidence type="ECO:0000313" key="3">
    <source>
        <dbReference type="Proteomes" id="UP000299102"/>
    </source>
</evidence>
<feature type="compositionally biased region" description="Polar residues" evidence="1">
    <location>
        <begin position="83"/>
        <end position="105"/>
    </location>
</feature>
<evidence type="ECO:0000313" key="2">
    <source>
        <dbReference type="EMBL" id="GBP33039.1"/>
    </source>
</evidence>
<reference evidence="2 3" key="1">
    <citation type="journal article" date="2019" name="Commun. Biol.">
        <title>The bagworm genome reveals a unique fibroin gene that provides high tensile strength.</title>
        <authorList>
            <person name="Kono N."/>
            <person name="Nakamura H."/>
            <person name="Ohtoshi R."/>
            <person name="Tomita M."/>
            <person name="Numata K."/>
            <person name="Arakawa K."/>
        </authorList>
    </citation>
    <scope>NUCLEOTIDE SEQUENCE [LARGE SCALE GENOMIC DNA]</scope>
</reference>
<feature type="region of interest" description="Disordered" evidence="1">
    <location>
        <begin position="64"/>
        <end position="105"/>
    </location>
</feature>
<keyword evidence="3" id="KW-1185">Reference proteome</keyword>
<dbReference type="OrthoDB" id="616263at2759"/>
<dbReference type="EMBL" id="BGZK01000268">
    <property type="protein sequence ID" value="GBP33039.1"/>
    <property type="molecule type" value="Genomic_DNA"/>
</dbReference>
<name>A0A4C1V3A7_EUMVA</name>
<protein>
    <submittedName>
        <fullName evidence="2">Uncharacterized protein</fullName>
    </submittedName>
</protein>
<gene>
    <name evidence="2" type="ORF">EVAR_82880_1</name>
</gene>
<accession>A0A4C1V3A7</accession>
<dbReference type="Proteomes" id="UP000299102">
    <property type="component" value="Unassembled WGS sequence"/>
</dbReference>
<organism evidence="2 3">
    <name type="scientific">Eumeta variegata</name>
    <name type="common">Bagworm moth</name>
    <name type="synonym">Eumeta japonica</name>
    <dbReference type="NCBI Taxonomy" id="151549"/>
    <lineage>
        <taxon>Eukaryota</taxon>
        <taxon>Metazoa</taxon>
        <taxon>Ecdysozoa</taxon>
        <taxon>Arthropoda</taxon>
        <taxon>Hexapoda</taxon>
        <taxon>Insecta</taxon>
        <taxon>Pterygota</taxon>
        <taxon>Neoptera</taxon>
        <taxon>Endopterygota</taxon>
        <taxon>Lepidoptera</taxon>
        <taxon>Glossata</taxon>
        <taxon>Ditrysia</taxon>
        <taxon>Tineoidea</taxon>
        <taxon>Psychidae</taxon>
        <taxon>Oiketicinae</taxon>
        <taxon>Eumeta</taxon>
    </lineage>
</organism>
<comment type="caution">
    <text evidence="2">The sequence shown here is derived from an EMBL/GenBank/DDBJ whole genome shotgun (WGS) entry which is preliminary data.</text>
</comment>
<dbReference type="AlphaFoldDB" id="A0A4C1V3A7"/>
<sequence length="105" mass="12305">MIRVLICDALLKRNETEPFLKSDNDKWNNYDKNERRRYWLKGKQAPQTIEKPCLTKLLFSSRLEGGGGYRHPQARETTRPPCQLQTDQPPERSGQTFRENSQNSP</sequence>
<evidence type="ECO:0000256" key="1">
    <source>
        <dbReference type="SAM" id="MobiDB-lite"/>
    </source>
</evidence>
<proteinExistence type="predicted"/>